<dbReference type="InterPro" id="IPR000571">
    <property type="entry name" value="Znf_CCCH"/>
</dbReference>
<name>A0A812L7J7_SYMPI</name>
<gene>
    <name evidence="4" type="primary">UVR8</name>
    <name evidence="4" type="ORF">SPIL2461_LOCUS4182</name>
</gene>
<keyword evidence="1" id="KW-0862">Zinc</keyword>
<feature type="region of interest" description="Disordered" evidence="2">
    <location>
        <begin position="228"/>
        <end position="297"/>
    </location>
</feature>
<proteinExistence type="predicted"/>
<organism evidence="4 5">
    <name type="scientific">Symbiodinium pilosum</name>
    <name type="common">Dinoflagellate</name>
    <dbReference type="NCBI Taxonomy" id="2952"/>
    <lineage>
        <taxon>Eukaryota</taxon>
        <taxon>Sar</taxon>
        <taxon>Alveolata</taxon>
        <taxon>Dinophyceae</taxon>
        <taxon>Suessiales</taxon>
        <taxon>Symbiodiniaceae</taxon>
        <taxon>Symbiodinium</taxon>
    </lineage>
</organism>
<sequence>FQAMVEKVGGLRESDLPNDSWDMVRTNLCYHFFFREGRCPYWKNCIYLHANLETLRKAFRQYRCRCGKNGGICAYKCTYAHSAGQLTIPDELFTPGFPLSQGRQKARELSWMNDAGELQGKFRIWEMYIADTTGKNENRLCSDTLCTQAKCKKGVHILPEGWEWLRLEAAESGRELPDAPVYFPDARDKDKSKMVKASRWNEGRPNISQACEPDRFGKSGQLVQEAVGGPSRVHQGAEKARPGPAAPLTNPPRSGAEPASALELTNFPTLPTRRPEPVPPLQKKTGTQNKEVKADDGADVRSTSWYSHYRHTVFTFLRCCMLDDRAAGVNLLGIQPSADSKWTCKEWPAIQEDVHTYHEKKKMPFFNCRGDLQIKFESVVAKRVVAENLREQLEFYTRNRWFAVTWM</sequence>
<keyword evidence="5" id="KW-1185">Reference proteome</keyword>
<dbReference type="EMBL" id="CAJNIZ010005402">
    <property type="protein sequence ID" value="CAE7241490.1"/>
    <property type="molecule type" value="Genomic_DNA"/>
</dbReference>
<dbReference type="OrthoDB" id="10679530at2759"/>
<dbReference type="GO" id="GO:0008270">
    <property type="term" value="F:zinc ion binding"/>
    <property type="evidence" value="ECO:0007669"/>
    <property type="project" value="UniProtKB-KW"/>
</dbReference>
<evidence type="ECO:0000256" key="2">
    <source>
        <dbReference type="SAM" id="MobiDB-lite"/>
    </source>
</evidence>
<keyword evidence="1" id="KW-0479">Metal-binding</keyword>
<feature type="domain" description="C3H1-type" evidence="3">
    <location>
        <begin position="23"/>
        <end position="52"/>
    </location>
</feature>
<feature type="zinc finger region" description="C3H1-type" evidence="1">
    <location>
        <begin position="23"/>
        <end position="52"/>
    </location>
</feature>
<dbReference type="AlphaFoldDB" id="A0A812L7J7"/>
<keyword evidence="1" id="KW-0863">Zinc-finger</keyword>
<evidence type="ECO:0000313" key="4">
    <source>
        <dbReference type="EMBL" id="CAE7241490.1"/>
    </source>
</evidence>
<reference evidence="4" key="1">
    <citation type="submission" date="2021-02" db="EMBL/GenBank/DDBJ databases">
        <authorList>
            <person name="Dougan E. K."/>
            <person name="Rhodes N."/>
            <person name="Thang M."/>
            <person name="Chan C."/>
        </authorList>
    </citation>
    <scope>NUCLEOTIDE SEQUENCE</scope>
</reference>
<protein>
    <submittedName>
        <fullName evidence="4">UVR8 protein</fullName>
    </submittedName>
</protein>
<evidence type="ECO:0000256" key="1">
    <source>
        <dbReference type="PROSITE-ProRule" id="PRU00723"/>
    </source>
</evidence>
<feature type="non-terminal residue" evidence="4">
    <location>
        <position position="1"/>
    </location>
</feature>
<comment type="caution">
    <text evidence="4">The sequence shown here is derived from an EMBL/GenBank/DDBJ whole genome shotgun (WGS) entry which is preliminary data.</text>
</comment>
<dbReference type="Proteomes" id="UP000649617">
    <property type="component" value="Unassembled WGS sequence"/>
</dbReference>
<dbReference type="PROSITE" id="PS50103">
    <property type="entry name" value="ZF_C3H1"/>
    <property type="match status" value="1"/>
</dbReference>
<evidence type="ECO:0000259" key="3">
    <source>
        <dbReference type="PROSITE" id="PS50103"/>
    </source>
</evidence>
<evidence type="ECO:0000313" key="5">
    <source>
        <dbReference type="Proteomes" id="UP000649617"/>
    </source>
</evidence>
<accession>A0A812L7J7</accession>
<feature type="region of interest" description="Disordered" evidence="2">
    <location>
        <begin position="196"/>
        <end position="215"/>
    </location>
</feature>